<evidence type="ECO:0000313" key="7">
    <source>
        <dbReference type="EMBL" id="KAF0287164.1"/>
    </source>
</evidence>
<evidence type="ECO:0000256" key="2">
    <source>
        <dbReference type="ARBA" id="ARBA00022692"/>
    </source>
</evidence>
<keyword evidence="3 5" id="KW-1133">Transmembrane helix</keyword>
<dbReference type="EMBL" id="VIIS01002210">
    <property type="protein sequence ID" value="KAF0287164.1"/>
    <property type="molecule type" value="Genomic_DNA"/>
</dbReference>
<comment type="subcellular location">
    <subcellularLocation>
        <location evidence="1">Membrane</location>
    </subcellularLocation>
</comment>
<evidence type="ECO:0000256" key="4">
    <source>
        <dbReference type="ARBA" id="ARBA00023136"/>
    </source>
</evidence>
<dbReference type="GO" id="GO:0016020">
    <property type="term" value="C:membrane"/>
    <property type="evidence" value="ECO:0007669"/>
    <property type="project" value="UniProtKB-SubCell"/>
</dbReference>
<comment type="caution">
    <text evidence="7">The sequence shown here is derived from an EMBL/GenBank/DDBJ whole genome shotgun (WGS) entry which is preliminary data.</text>
</comment>
<accession>A0A6A4V6G2</accession>
<evidence type="ECO:0000313" key="8">
    <source>
        <dbReference type="Proteomes" id="UP000440578"/>
    </source>
</evidence>
<organism evidence="7 8">
    <name type="scientific">Amphibalanus amphitrite</name>
    <name type="common">Striped barnacle</name>
    <name type="synonym">Balanus amphitrite</name>
    <dbReference type="NCBI Taxonomy" id="1232801"/>
    <lineage>
        <taxon>Eukaryota</taxon>
        <taxon>Metazoa</taxon>
        <taxon>Ecdysozoa</taxon>
        <taxon>Arthropoda</taxon>
        <taxon>Crustacea</taxon>
        <taxon>Multicrustacea</taxon>
        <taxon>Cirripedia</taxon>
        <taxon>Thoracica</taxon>
        <taxon>Thoracicalcarea</taxon>
        <taxon>Balanomorpha</taxon>
        <taxon>Balanoidea</taxon>
        <taxon>Balanidae</taxon>
        <taxon>Amphibalaninae</taxon>
        <taxon>Amphibalanus</taxon>
    </lineage>
</organism>
<reference evidence="7 8" key="1">
    <citation type="submission" date="2019-07" db="EMBL/GenBank/DDBJ databases">
        <title>Draft genome assembly of a fouling barnacle, Amphibalanus amphitrite (Darwin, 1854): The first reference genome for Thecostraca.</title>
        <authorList>
            <person name="Kim W."/>
        </authorList>
    </citation>
    <scope>NUCLEOTIDE SEQUENCE [LARGE SCALE GENOMIC DNA]</scope>
    <source>
        <strain evidence="7">SNU_AA5</strain>
        <tissue evidence="7">Soma without cirri and trophi</tissue>
    </source>
</reference>
<evidence type="ECO:0000256" key="5">
    <source>
        <dbReference type="SAM" id="Phobius"/>
    </source>
</evidence>
<dbReference type="InterPro" id="IPR017452">
    <property type="entry name" value="GPCR_Rhodpsn_7TM"/>
</dbReference>
<feature type="transmembrane region" description="Helical" evidence="5">
    <location>
        <begin position="191"/>
        <end position="210"/>
    </location>
</feature>
<dbReference type="PROSITE" id="PS50262">
    <property type="entry name" value="G_PROTEIN_RECEP_F1_2"/>
    <property type="match status" value="1"/>
</dbReference>
<protein>
    <recommendedName>
        <fullName evidence="6">G-protein coupled receptors family 1 profile domain-containing protein</fullName>
    </recommendedName>
</protein>
<dbReference type="Proteomes" id="UP000440578">
    <property type="component" value="Unassembled WGS sequence"/>
</dbReference>
<feature type="domain" description="G-protein coupled receptors family 1 profile" evidence="6">
    <location>
        <begin position="29"/>
        <end position="308"/>
    </location>
</feature>
<name>A0A6A4V6G2_AMPAM</name>
<keyword evidence="4 5" id="KW-0472">Membrane</keyword>
<feature type="transmembrane region" description="Helical" evidence="5">
    <location>
        <begin position="252"/>
        <end position="274"/>
    </location>
</feature>
<keyword evidence="2 5" id="KW-0812">Transmembrane</keyword>
<dbReference type="Gene3D" id="1.20.1070.10">
    <property type="entry name" value="Rhodopsin 7-helix transmembrane proteins"/>
    <property type="match status" value="1"/>
</dbReference>
<proteinExistence type="predicted"/>
<evidence type="ECO:0000256" key="1">
    <source>
        <dbReference type="ARBA" id="ARBA00004370"/>
    </source>
</evidence>
<gene>
    <name evidence="7" type="ORF">FJT64_014350</name>
</gene>
<evidence type="ECO:0000259" key="6">
    <source>
        <dbReference type="PROSITE" id="PS50262"/>
    </source>
</evidence>
<dbReference type="AlphaFoldDB" id="A0A6A4V6G2"/>
<feature type="transmembrane region" description="Helical" evidence="5">
    <location>
        <begin position="286"/>
        <end position="303"/>
    </location>
</feature>
<keyword evidence="8" id="KW-1185">Reference proteome</keyword>
<sequence length="331" mass="36448">MSLQLAYNQLTALRQSVCLFCTTSKSIRFNALSAMTLLRTRCLKTLCNRLVLIFCLVDTALSLLFPTIQLVSWTVKESSQAAELAWLAELTCAPRRFVYEVSTNARFSLVVSIALLRYLVVCRSINPAPTQRNILRASLPGLALALARTINNQLTLTSYCSQAYAVTESGFLIPSLSYNINTNISSMTNGFRILTLGGGILIIVFCYGRQTPQLRPAPAPAGPSSAAPEAASSVPVLRVSALNYDVMTSVTLLLHLMVFMLAFLPTVLAMSLLFDRRACYQTPLQHQVLSFCLILLFLVQTSLNTPLLLLFSGQFRAALRALLRDIVSKLR</sequence>
<feature type="transmembrane region" description="Helical" evidence="5">
    <location>
        <begin position="46"/>
        <end position="68"/>
    </location>
</feature>
<evidence type="ECO:0000256" key="3">
    <source>
        <dbReference type="ARBA" id="ARBA00022989"/>
    </source>
</evidence>
<dbReference type="SUPFAM" id="SSF81321">
    <property type="entry name" value="Family A G protein-coupled receptor-like"/>
    <property type="match status" value="1"/>
</dbReference>